<reference evidence="1 2" key="1">
    <citation type="journal article" date="2006" name="J. Virol.">
        <title>Genome of crocodilepox virus.</title>
        <authorList>
            <person name="Afonso C.L."/>
            <person name="Tulman E.R."/>
            <person name="Delhon G."/>
            <person name="Lu Z."/>
            <person name="Viljoen G.J."/>
            <person name="Wallace D.B."/>
            <person name="Kutish G.F."/>
            <person name="Rock D.L."/>
        </authorList>
    </citation>
    <scope>NUCLEOTIDE SEQUENCE [LARGE SCALE GENOMIC DNA]</scope>
    <source>
        <strain evidence="2">Isolate Crocodylus niloticus/Zimbabwe/Ume/2001</strain>
    </source>
</reference>
<organismHost>
    <name type="scientific">Crocodylus porosus</name>
    <name type="common">Saltwater crocodile</name>
    <name type="synonym">Estuarine crocodile</name>
    <dbReference type="NCBI Taxonomy" id="8502"/>
</organismHost>
<dbReference type="RefSeq" id="YP_784328.1">
    <property type="nucleotide sequence ID" value="NC_008030.1"/>
</dbReference>
<dbReference type="GeneID" id="4363449"/>
<proteinExistence type="predicted"/>
<gene>
    <name evidence="1" type="ORF">CRV138</name>
</gene>
<protein>
    <submittedName>
        <fullName evidence="1">Virion core protein</fullName>
    </submittedName>
</protein>
<dbReference type="EMBL" id="DQ356948">
    <property type="protein sequence ID" value="ABJ09029.1"/>
    <property type="molecule type" value="Genomic_DNA"/>
</dbReference>
<keyword evidence="2" id="KW-1185">Reference proteome</keyword>
<accession>Q070B3</accession>
<dbReference type="KEGG" id="vg:4363449"/>
<evidence type="ECO:0000313" key="2">
    <source>
        <dbReference type="Proteomes" id="UP000011300"/>
    </source>
</evidence>
<organism evidence="1 2">
    <name type="scientific">Nile crocodilepox virus (isolate Crocodylus niloticus/Zimbabwe/Ume/2001)</name>
    <name type="common">CRV</name>
    <dbReference type="NCBI Taxonomy" id="1289473"/>
    <lineage>
        <taxon>Viruses</taxon>
        <taxon>Varidnaviria</taxon>
        <taxon>Bamfordvirae</taxon>
        <taxon>Nucleocytoviricota</taxon>
        <taxon>Pokkesviricetes</taxon>
        <taxon>Chitovirales</taxon>
        <taxon>Poxviridae</taxon>
        <taxon>Chordopoxvirinae</taxon>
        <taxon>Crocodylidpoxvirus</taxon>
        <taxon>Crocodylidpoxvirus nilecrocodilepox</taxon>
        <taxon>Nile crocodilepox virus</taxon>
    </lineage>
</organism>
<evidence type="ECO:0000313" key="1">
    <source>
        <dbReference type="EMBL" id="ABJ09029.1"/>
    </source>
</evidence>
<organismHost>
    <name type="scientific">Crocodylus niloticus</name>
    <name type="common">Nile crocodile</name>
    <name type="synonym">African crocodile</name>
    <dbReference type="NCBI Taxonomy" id="8501"/>
</organismHost>
<sequence length="95" mass="10306">MRVPPHTAVLVTQTDLRAHATRLALPGNRHFGLAGRELPFSLAEHDIHFSHPAAPRVPETARAVLLVNPNFCALRKFGLALAGTSVGLRCFFASK</sequence>
<name>Q070B3_CPRVZ</name>
<dbReference type="Proteomes" id="UP000011300">
    <property type="component" value="Segment"/>
</dbReference>
<organismHost>
    <name type="scientific">Crocodylus johnstoni</name>
    <name type="common">Australian freshwater crocodile</name>
    <dbReference type="NCBI Taxonomy" id="184234"/>
</organismHost>